<evidence type="ECO:0000313" key="1">
    <source>
        <dbReference type="EMBL" id="KAJ9125221.1"/>
    </source>
</evidence>
<proteinExistence type="predicted"/>
<gene>
    <name evidence="1" type="ORF">QFC22_000175</name>
</gene>
<organism evidence="1 2">
    <name type="scientific">Naganishia vaughanmartiniae</name>
    <dbReference type="NCBI Taxonomy" id="1424756"/>
    <lineage>
        <taxon>Eukaryota</taxon>
        <taxon>Fungi</taxon>
        <taxon>Dikarya</taxon>
        <taxon>Basidiomycota</taxon>
        <taxon>Agaricomycotina</taxon>
        <taxon>Tremellomycetes</taxon>
        <taxon>Filobasidiales</taxon>
        <taxon>Filobasidiaceae</taxon>
        <taxon>Naganishia</taxon>
    </lineage>
</organism>
<comment type="caution">
    <text evidence="1">The sequence shown here is derived from an EMBL/GenBank/DDBJ whole genome shotgun (WGS) entry which is preliminary data.</text>
</comment>
<dbReference type="Proteomes" id="UP001243375">
    <property type="component" value="Unassembled WGS sequence"/>
</dbReference>
<keyword evidence="2" id="KW-1185">Reference proteome</keyword>
<sequence length="372" mass="40058">MTDEGVLMIPDPEDKIDAINGNRAAVAEEQQGVDAREPDDDTEITVKFYIISDSPATASQISLTTTKAAKDTVQRQKQQITRAIRNLQHYKAHDSRWRGDRARRGIDTFLIGWKGVEYRGEKRASEENGTGKTVGSTKLMSKLRADAEREEAARQKEKERALGLSLTDAQKQEIADVWGDLPNLVPQAKKLGTLSLPLPLLQYLASTVSPTRQIPAPATVNSVPSPIPAHQTQELEREKAEARKVERAEGPSTRQDAPSGAAEHGSAVNETDKSLLAELIPPPVTTASLSNGSANANTNGNGHIESNGATAAAATRKLPAVNCMNTPDCHWLPDELLEYAREQGIELWAGGAGESCGVFDRESRSAALGASA</sequence>
<name>A0ACC2XPE2_9TREE</name>
<accession>A0ACC2XPE2</accession>
<evidence type="ECO:0000313" key="2">
    <source>
        <dbReference type="Proteomes" id="UP001243375"/>
    </source>
</evidence>
<reference evidence="1" key="1">
    <citation type="submission" date="2023-04" db="EMBL/GenBank/DDBJ databases">
        <title>Draft Genome sequencing of Naganishia species isolated from polar environments using Oxford Nanopore Technology.</title>
        <authorList>
            <person name="Leo P."/>
            <person name="Venkateswaran K."/>
        </authorList>
    </citation>
    <scope>NUCLEOTIDE SEQUENCE</scope>
    <source>
        <strain evidence="1">MNA-CCFEE 5425</strain>
    </source>
</reference>
<dbReference type="EMBL" id="JASBWU010000001">
    <property type="protein sequence ID" value="KAJ9125221.1"/>
    <property type="molecule type" value="Genomic_DNA"/>
</dbReference>
<protein>
    <submittedName>
        <fullName evidence="1">Uncharacterized protein</fullName>
    </submittedName>
</protein>